<comment type="caution">
    <text evidence="1">The sequence shown here is derived from an EMBL/GenBank/DDBJ whole genome shotgun (WGS) entry which is preliminary data.</text>
</comment>
<proteinExistence type="predicted"/>
<dbReference type="Proteomes" id="UP000275719">
    <property type="component" value="Unassembled WGS sequence"/>
</dbReference>
<dbReference type="AlphaFoldDB" id="A0A3P3W525"/>
<reference evidence="1 2" key="1">
    <citation type="submission" date="2018-11" db="EMBL/GenBank/DDBJ databases">
        <title>Flavobacterium sp. nov., YIM 102701-2 draft genome.</title>
        <authorList>
            <person name="Li G."/>
            <person name="Jiang Y."/>
        </authorList>
    </citation>
    <scope>NUCLEOTIDE SEQUENCE [LARGE SCALE GENOMIC DNA]</scope>
    <source>
        <strain evidence="1 2">YIM 102701-2</strain>
    </source>
</reference>
<keyword evidence="2" id="KW-1185">Reference proteome</keyword>
<dbReference type="OrthoDB" id="1361638at2"/>
<gene>
    <name evidence="1" type="ORF">EG240_12730</name>
</gene>
<evidence type="ECO:0000313" key="2">
    <source>
        <dbReference type="Proteomes" id="UP000275719"/>
    </source>
</evidence>
<dbReference type="RefSeq" id="WP_125019769.1">
    <property type="nucleotide sequence ID" value="NZ_RQVQ01000034.1"/>
</dbReference>
<evidence type="ECO:0000313" key="1">
    <source>
        <dbReference type="EMBL" id="RRJ89056.1"/>
    </source>
</evidence>
<name>A0A3P3W525_9FLAO</name>
<protein>
    <submittedName>
        <fullName evidence="1">Uncharacterized protein</fullName>
    </submittedName>
</protein>
<organism evidence="1 2">
    <name type="scientific">Paenimyroides tangerinum</name>
    <dbReference type="NCBI Taxonomy" id="2488728"/>
    <lineage>
        <taxon>Bacteria</taxon>
        <taxon>Pseudomonadati</taxon>
        <taxon>Bacteroidota</taxon>
        <taxon>Flavobacteriia</taxon>
        <taxon>Flavobacteriales</taxon>
        <taxon>Flavobacteriaceae</taxon>
        <taxon>Paenimyroides</taxon>
    </lineage>
</organism>
<dbReference type="EMBL" id="RQVQ01000034">
    <property type="protein sequence ID" value="RRJ89056.1"/>
    <property type="molecule type" value="Genomic_DNA"/>
</dbReference>
<dbReference type="PROSITE" id="PS51257">
    <property type="entry name" value="PROKAR_LIPOPROTEIN"/>
    <property type="match status" value="1"/>
</dbReference>
<sequence length="183" mass="21745">MKKHLFIGLLFSFFLSSCIQLRGLRDDYKHLSDEEKQVILPFKNDLEPSREIAYTLNAEILLKELQKHDKAMVYVFTWGCSSDACLPLTIYENYAKQNGYKIFFVLTSYLDLGEAMKEPINEPIYIIDSNYYGHKWFRKYVTFFENELKGLDKKHKENFEGNLFFYKNGKYQETRFYLPESGS</sequence>
<accession>A0A3P3W525</accession>